<evidence type="ECO:0000256" key="2">
    <source>
        <dbReference type="SAM" id="Phobius"/>
    </source>
</evidence>
<comment type="caution">
    <text evidence="4">The sequence shown here is derived from an EMBL/GenBank/DDBJ whole genome shotgun (WGS) entry which is preliminary data.</text>
</comment>
<accession>A0A4S4DU87</accession>
<feature type="compositionally biased region" description="Low complexity" evidence="1">
    <location>
        <begin position="37"/>
        <end position="51"/>
    </location>
</feature>
<dbReference type="SUPFAM" id="SSF52777">
    <property type="entry name" value="CoA-dependent acyltransferases"/>
    <property type="match status" value="1"/>
</dbReference>
<keyword evidence="2" id="KW-1133">Transmembrane helix</keyword>
<keyword evidence="2" id="KW-0472">Membrane</keyword>
<evidence type="ECO:0000256" key="1">
    <source>
        <dbReference type="SAM" id="MobiDB-lite"/>
    </source>
</evidence>
<dbReference type="GO" id="GO:0016746">
    <property type="term" value="F:acyltransferase activity"/>
    <property type="evidence" value="ECO:0007669"/>
    <property type="project" value="InterPro"/>
</dbReference>
<dbReference type="InterPro" id="IPR023213">
    <property type="entry name" value="CAT-like_dom_sf"/>
</dbReference>
<dbReference type="Pfam" id="PF00198">
    <property type="entry name" value="2-oxoacid_dh"/>
    <property type="match status" value="1"/>
</dbReference>
<reference evidence="4 5" key="1">
    <citation type="journal article" date="2018" name="Proc. Natl. Acad. Sci. U.S.A.">
        <title>Draft genome sequence of Camellia sinensis var. sinensis provides insights into the evolution of the tea genome and tea quality.</title>
        <authorList>
            <person name="Wei C."/>
            <person name="Yang H."/>
            <person name="Wang S."/>
            <person name="Zhao J."/>
            <person name="Liu C."/>
            <person name="Gao L."/>
            <person name="Xia E."/>
            <person name="Lu Y."/>
            <person name="Tai Y."/>
            <person name="She G."/>
            <person name="Sun J."/>
            <person name="Cao H."/>
            <person name="Tong W."/>
            <person name="Gao Q."/>
            <person name="Li Y."/>
            <person name="Deng W."/>
            <person name="Jiang X."/>
            <person name="Wang W."/>
            <person name="Chen Q."/>
            <person name="Zhang S."/>
            <person name="Li H."/>
            <person name="Wu J."/>
            <person name="Wang P."/>
            <person name="Li P."/>
            <person name="Shi C."/>
            <person name="Zheng F."/>
            <person name="Jian J."/>
            <person name="Huang B."/>
            <person name="Shan D."/>
            <person name="Shi M."/>
            <person name="Fang C."/>
            <person name="Yue Y."/>
            <person name="Li F."/>
            <person name="Li D."/>
            <person name="Wei S."/>
            <person name="Han B."/>
            <person name="Jiang C."/>
            <person name="Yin Y."/>
            <person name="Xia T."/>
            <person name="Zhang Z."/>
            <person name="Bennetzen J.L."/>
            <person name="Zhao S."/>
            <person name="Wan X."/>
        </authorList>
    </citation>
    <scope>NUCLEOTIDE SEQUENCE [LARGE SCALE GENOMIC DNA]</scope>
    <source>
        <strain evidence="5">cv. Shuchazao</strain>
        <tissue evidence="4">Leaf</tissue>
    </source>
</reference>
<dbReference type="InterPro" id="IPR001078">
    <property type="entry name" value="2-oxoacid_DH_actylTfrase"/>
</dbReference>
<evidence type="ECO:0000313" key="5">
    <source>
        <dbReference type="Proteomes" id="UP000306102"/>
    </source>
</evidence>
<sequence length="279" mass="29842">MEKKGKFNWRVLAVMKNKKVCFCIPSRKNKKSENDSEVSSTPRSSSNPKSGGSRKKGRGNVTKDAVDGGRDHHIEAATTHGGATTATSSVDAGAAVVVMSAAHMAAMGSECGSSHGGGHGGGGGDGGGRNRVNLVVLGFLLVVSALLSVIDLRKSFCKLFFFQNLSFDILFSDVLYYVVAMKCRDRLHELVKEEIEKKDSSTDEWKIAMESSFNRMDNEAAAMALAQHPVVNTCKVGKSFTYNSSINIAVAVAINGALITPVLPRWFGGFFSCIHISSS</sequence>
<feature type="region of interest" description="Disordered" evidence="1">
    <location>
        <begin position="25"/>
        <end position="69"/>
    </location>
</feature>
<keyword evidence="2" id="KW-0812">Transmembrane</keyword>
<feature type="transmembrane region" description="Helical" evidence="2">
    <location>
        <begin position="134"/>
        <end position="153"/>
    </location>
</feature>
<dbReference type="EMBL" id="SDRB02010384">
    <property type="protein sequence ID" value="THG06842.1"/>
    <property type="molecule type" value="Genomic_DNA"/>
</dbReference>
<evidence type="ECO:0000313" key="4">
    <source>
        <dbReference type="EMBL" id="THG06842.1"/>
    </source>
</evidence>
<feature type="domain" description="2-oxoacid dehydrogenase acyltransferase catalytic" evidence="3">
    <location>
        <begin position="194"/>
        <end position="264"/>
    </location>
</feature>
<organism evidence="4 5">
    <name type="scientific">Camellia sinensis var. sinensis</name>
    <name type="common">China tea</name>
    <dbReference type="NCBI Taxonomy" id="542762"/>
    <lineage>
        <taxon>Eukaryota</taxon>
        <taxon>Viridiplantae</taxon>
        <taxon>Streptophyta</taxon>
        <taxon>Embryophyta</taxon>
        <taxon>Tracheophyta</taxon>
        <taxon>Spermatophyta</taxon>
        <taxon>Magnoliopsida</taxon>
        <taxon>eudicotyledons</taxon>
        <taxon>Gunneridae</taxon>
        <taxon>Pentapetalae</taxon>
        <taxon>asterids</taxon>
        <taxon>Ericales</taxon>
        <taxon>Theaceae</taxon>
        <taxon>Camellia</taxon>
    </lineage>
</organism>
<feature type="transmembrane region" description="Helical" evidence="2">
    <location>
        <begin position="159"/>
        <end position="179"/>
    </location>
</feature>
<evidence type="ECO:0000259" key="3">
    <source>
        <dbReference type="Pfam" id="PF00198"/>
    </source>
</evidence>
<protein>
    <recommendedName>
        <fullName evidence="3">2-oxoacid dehydrogenase acyltransferase catalytic domain-containing protein</fullName>
    </recommendedName>
</protein>
<dbReference type="AlphaFoldDB" id="A0A4S4DU87"/>
<dbReference type="Gene3D" id="3.30.559.10">
    <property type="entry name" value="Chloramphenicol acetyltransferase-like domain"/>
    <property type="match status" value="1"/>
</dbReference>
<dbReference type="Proteomes" id="UP000306102">
    <property type="component" value="Unassembled WGS sequence"/>
</dbReference>
<keyword evidence="5" id="KW-1185">Reference proteome</keyword>
<gene>
    <name evidence="4" type="ORF">TEA_030024</name>
</gene>
<dbReference type="STRING" id="542762.A0A4S4DU87"/>
<proteinExistence type="predicted"/>
<name>A0A4S4DU87_CAMSN</name>